<protein>
    <submittedName>
        <fullName evidence="3">Glycosyltransferase involved in cell wall bisynthesis</fullName>
    </submittedName>
</protein>
<accession>A0A6S6TVY3</accession>
<evidence type="ECO:0000259" key="1">
    <source>
        <dbReference type="Pfam" id="PF00534"/>
    </source>
</evidence>
<sequence>MKTIAIIINDLKGNGAERVMITLADELISQGHQCHIVCFKSVHELPSRNMLTTHVFPMKYWRWIPRKWRAKLLTQILDRFITRCIGSVPDLVLSNLLPADRIMSGSHLPNTHLIVHNTISKEFTDSSSNGKPSDIDQVINIYKKKPVICVSQGVLLDLKRLLPDHTQVRHIYNPVDVDFIQSSANKPNPIDFSSPYLIHVGKFKSAKRHDRLIRAYAQSNSPLKLVLVGQGPLMQQTESLVQALNIKHRVIFAGFHANPYPIIAGATAMVLSSDYEGLAMVILEALVLDVPVISTDCPSGPGEILPKNNLVATDNETELAKKIYDVSTTPDLFKITMPEKFTSQVITRQYLGLINE</sequence>
<gene>
    <name evidence="3" type="ORF">HELGO_WM20873</name>
</gene>
<dbReference type="Pfam" id="PF00534">
    <property type="entry name" value="Glycos_transf_1"/>
    <property type="match status" value="1"/>
</dbReference>
<dbReference type="PANTHER" id="PTHR12526:SF638">
    <property type="entry name" value="SPORE COAT PROTEIN SA"/>
    <property type="match status" value="1"/>
</dbReference>
<dbReference type="GO" id="GO:0016757">
    <property type="term" value="F:glycosyltransferase activity"/>
    <property type="evidence" value="ECO:0007669"/>
    <property type="project" value="InterPro"/>
</dbReference>
<feature type="domain" description="Glycosyl transferase family 1" evidence="1">
    <location>
        <begin position="188"/>
        <end position="329"/>
    </location>
</feature>
<proteinExistence type="predicted"/>
<keyword evidence="3" id="KW-0808">Transferase</keyword>
<dbReference type="GO" id="GO:1901135">
    <property type="term" value="P:carbohydrate derivative metabolic process"/>
    <property type="evidence" value="ECO:0007669"/>
    <property type="project" value="UniProtKB-ARBA"/>
</dbReference>
<dbReference type="CDD" id="cd03811">
    <property type="entry name" value="GT4_GT28_WabH-like"/>
    <property type="match status" value="1"/>
</dbReference>
<dbReference type="PANTHER" id="PTHR12526">
    <property type="entry name" value="GLYCOSYLTRANSFERASE"/>
    <property type="match status" value="1"/>
</dbReference>
<dbReference type="SUPFAM" id="SSF53756">
    <property type="entry name" value="UDP-Glycosyltransferase/glycogen phosphorylase"/>
    <property type="match status" value="1"/>
</dbReference>
<dbReference type="Pfam" id="PF13439">
    <property type="entry name" value="Glyco_transf_4"/>
    <property type="match status" value="1"/>
</dbReference>
<organism evidence="3">
    <name type="scientific">uncultured Thiotrichaceae bacterium</name>
    <dbReference type="NCBI Taxonomy" id="298394"/>
    <lineage>
        <taxon>Bacteria</taxon>
        <taxon>Pseudomonadati</taxon>
        <taxon>Pseudomonadota</taxon>
        <taxon>Gammaproteobacteria</taxon>
        <taxon>Thiotrichales</taxon>
        <taxon>Thiotrichaceae</taxon>
        <taxon>environmental samples</taxon>
    </lineage>
</organism>
<dbReference type="InterPro" id="IPR028098">
    <property type="entry name" value="Glyco_trans_4-like_N"/>
</dbReference>
<evidence type="ECO:0000313" key="3">
    <source>
        <dbReference type="EMBL" id="CAA6819266.1"/>
    </source>
</evidence>
<dbReference type="AlphaFoldDB" id="A0A6S6TVY3"/>
<name>A0A6S6TVY3_9GAMM</name>
<reference evidence="3" key="1">
    <citation type="submission" date="2020-01" db="EMBL/GenBank/DDBJ databases">
        <authorList>
            <person name="Meier V. D."/>
            <person name="Meier V D."/>
        </authorList>
    </citation>
    <scope>NUCLEOTIDE SEQUENCE</scope>
    <source>
        <strain evidence="3">HLG_WM_MAG_08</strain>
    </source>
</reference>
<evidence type="ECO:0000259" key="2">
    <source>
        <dbReference type="Pfam" id="PF13439"/>
    </source>
</evidence>
<dbReference type="InterPro" id="IPR001296">
    <property type="entry name" value="Glyco_trans_1"/>
</dbReference>
<dbReference type="Gene3D" id="3.40.50.2000">
    <property type="entry name" value="Glycogen Phosphorylase B"/>
    <property type="match status" value="2"/>
</dbReference>
<feature type="domain" description="Glycosyltransferase subfamily 4-like N-terminal" evidence="2">
    <location>
        <begin position="14"/>
        <end position="178"/>
    </location>
</feature>
<dbReference type="EMBL" id="CACVAV010000299">
    <property type="protein sequence ID" value="CAA6819266.1"/>
    <property type="molecule type" value="Genomic_DNA"/>
</dbReference>